<dbReference type="OMA" id="QFDPRRN"/>
<evidence type="ECO:0000313" key="3">
    <source>
        <dbReference type="EMBL" id="EEH47009.2"/>
    </source>
</evidence>
<evidence type="ECO:0000313" key="4">
    <source>
        <dbReference type="Proteomes" id="UP000001628"/>
    </source>
</evidence>
<organism evidence="3 4">
    <name type="scientific">Paracoccidioides brasiliensis (strain Pb18)</name>
    <dbReference type="NCBI Taxonomy" id="502780"/>
    <lineage>
        <taxon>Eukaryota</taxon>
        <taxon>Fungi</taxon>
        <taxon>Dikarya</taxon>
        <taxon>Ascomycota</taxon>
        <taxon>Pezizomycotina</taxon>
        <taxon>Eurotiomycetes</taxon>
        <taxon>Eurotiomycetidae</taxon>
        <taxon>Onygenales</taxon>
        <taxon>Ajellomycetaceae</taxon>
        <taxon>Paracoccidioides</taxon>
    </lineage>
</organism>
<dbReference type="InParanoid" id="C1G7F2"/>
<reference evidence="3 4" key="1">
    <citation type="journal article" date="2011" name="PLoS Genet.">
        <title>Comparative genomic analysis of human fungal pathogens causing paracoccidioidomycosis.</title>
        <authorList>
            <person name="Desjardins C.A."/>
            <person name="Champion M.D."/>
            <person name="Holder J.W."/>
            <person name="Muszewska A."/>
            <person name="Goldberg J."/>
            <person name="Bailao A.M."/>
            <person name="Brigido M.M."/>
            <person name="Ferreira M.E."/>
            <person name="Garcia A.M."/>
            <person name="Grynberg M."/>
            <person name="Gujja S."/>
            <person name="Heiman D.I."/>
            <person name="Henn M.R."/>
            <person name="Kodira C.D."/>
            <person name="Leon-Narvaez H."/>
            <person name="Longo L.V."/>
            <person name="Ma L.J."/>
            <person name="Malavazi I."/>
            <person name="Matsuo A.L."/>
            <person name="Morais F.V."/>
            <person name="Pereira M."/>
            <person name="Rodriguez-Brito S."/>
            <person name="Sakthikumar S."/>
            <person name="Salem-Izacc S.M."/>
            <person name="Sykes S.M."/>
            <person name="Teixeira M.M."/>
            <person name="Vallejo M.C."/>
            <person name="Walter M.E."/>
            <person name="Yandava C."/>
            <person name="Young S."/>
            <person name="Zeng Q."/>
            <person name="Zucker J."/>
            <person name="Felipe M.S."/>
            <person name="Goldman G.H."/>
            <person name="Haas B.J."/>
            <person name="McEwen J.G."/>
            <person name="Nino-Vega G."/>
            <person name="Puccia R."/>
            <person name="San-Blas G."/>
            <person name="Soares C.M."/>
            <person name="Birren B.W."/>
            <person name="Cuomo C.A."/>
        </authorList>
    </citation>
    <scope>NUCLEOTIDE SEQUENCE [LARGE SCALE GENOMIC DNA]</scope>
    <source>
        <strain evidence="3 4">Pb18</strain>
    </source>
</reference>
<feature type="compositionally biased region" description="Low complexity" evidence="1">
    <location>
        <begin position="26"/>
        <end position="38"/>
    </location>
</feature>
<dbReference type="OrthoDB" id="4085451at2759"/>
<dbReference type="GeneID" id="22582474"/>
<keyword evidence="4" id="KW-1185">Reference proteome</keyword>
<name>C1G7F2_PARBD</name>
<feature type="region of interest" description="Disordered" evidence="1">
    <location>
        <begin position="83"/>
        <end position="122"/>
    </location>
</feature>
<dbReference type="KEGG" id="pbn:PADG_03107"/>
<gene>
    <name evidence="3" type="ORF">PADG_03107</name>
</gene>
<dbReference type="VEuPathDB" id="FungiDB:PADG_03107"/>
<dbReference type="eggNOG" id="ENOG502SEWH">
    <property type="taxonomic scope" value="Eukaryota"/>
</dbReference>
<proteinExistence type="predicted"/>
<feature type="region of interest" description="Disordered" evidence="1">
    <location>
        <begin position="1"/>
        <end position="69"/>
    </location>
</feature>
<dbReference type="EMBL" id="KN275959">
    <property type="protein sequence ID" value="EEH47009.2"/>
    <property type="molecule type" value="Genomic_DNA"/>
</dbReference>
<sequence length="206" mass="21959">MGASSSKPIKVAAGAASRRQYPKKPSPSTTNTSSITPSDRAAKVSSQQRQAGSILDSGEKGSSAKSEVIDLDARDPHFAASLRSIGPVTPHPTLSNSSTFNKQQTPPFFQSPDSPIPSSTVSSTTNPALLVLSARAQLEKAAESELEAMDRHGHPGREFLDIVSIKQILAMRDREGVSEEMIERQFRLKKGVVGRLGVKGVVGVIR</sequence>
<evidence type="ECO:0000259" key="2">
    <source>
        <dbReference type="Pfam" id="PF22943"/>
    </source>
</evidence>
<dbReference type="AlphaFoldDB" id="C1G7F2"/>
<dbReference type="InterPro" id="IPR054448">
    <property type="entry name" value="HTH_put_ascomycetes"/>
</dbReference>
<dbReference type="Proteomes" id="UP000001628">
    <property type="component" value="Unassembled WGS sequence"/>
</dbReference>
<protein>
    <recommendedName>
        <fullName evidence="2">Helix-turn-helix domain-containing protein</fullName>
    </recommendedName>
</protein>
<evidence type="ECO:0000256" key="1">
    <source>
        <dbReference type="SAM" id="MobiDB-lite"/>
    </source>
</evidence>
<feature type="domain" description="Helix-turn-helix" evidence="2">
    <location>
        <begin position="159"/>
        <end position="203"/>
    </location>
</feature>
<dbReference type="RefSeq" id="XP_010758265.1">
    <property type="nucleotide sequence ID" value="XM_010759963.1"/>
</dbReference>
<accession>C1G7F2</accession>
<dbReference type="STRING" id="502780.C1G7F2"/>
<dbReference type="HOGENOM" id="CLU_087328_0_0_1"/>
<feature type="compositionally biased region" description="Polar residues" evidence="1">
    <location>
        <begin position="92"/>
        <end position="108"/>
    </location>
</feature>
<dbReference type="Pfam" id="PF22943">
    <property type="entry name" value="HTH_68"/>
    <property type="match status" value="1"/>
</dbReference>
<feature type="compositionally biased region" description="Low complexity" evidence="1">
    <location>
        <begin position="111"/>
        <end position="122"/>
    </location>
</feature>